<dbReference type="eggNOG" id="ENOG50339VD">
    <property type="taxonomic scope" value="Bacteria"/>
</dbReference>
<protein>
    <submittedName>
        <fullName evidence="2">Membrane or secreted protein</fullName>
    </submittedName>
</protein>
<name>H2BSC7_GILLR</name>
<accession>H2BSC7</accession>
<evidence type="ECO:0000256" key="1">
    <source>
        <dbReference type="SAM" id="SignalP"/>
    </source>
</evidence>
<keyword evidence="3" id="KW-1185">Reference proteome</keyword>
<organism evidence="2 3">
    <name type="scientific">Gillisia limnaea (strain DSM 15749 / LMG 21470 / R-8282)</name>
    <dbReference type="NCBI Taxonomy" id="865937"/>
    <lineage>
        <taxon>Bacteria</taxon>
        <taxon>Pseudomonadati</taxon>
        <taxon>Bacteroidota</taxon>
        <taxon>Flavobacteriia</taxon>
        <taxon>Flavobacteriales</taxon>
        <taxon>Flavobacteriaceae</taxon>
        <taxon>Gillisia</taxon>
    </lineage>
</organism>
<proteinExistence type="predicted"/>
<reference evidence="3" key="1">
    <citation type="journal article" date="2012" name="Stand. Genomic Sci.">
        <title>Genome sequence of the Antarctic rhodopsins-containing flavobacterium Gillisia limnaea type strain (R-8282(T)).</title>
        <authorList>
            <person name="Riedel T."/>
            <person name="Held B."/>
            <person name="Nolan M."/>
            <person name="Lucas S."/>
            <person name="Lapidus A."/>
            <person name="Tice H."/>
            <person name="Del Rio T.G."/>
            <person name="Cheng J.F."/>
            <person name="Han C."/>
            <person name="Tapia R."/>
            <person name="Goodwin L.A."/>
            <person name="Pitluck S."/>
            <person name="Liolios K."/>
            <person name="Mavromatis K."/>
            <person name="Pagani I."/>
            <person name="Ivanova N."/>
            <person name="Mikhailova N."/>
            <person name="Pati A."/>
            <person name="Chen A."/>
            <person name="Palaniappan K."/>
            <person name="Land M."/>
            <person name="Rohde M."/>
            <person name="Tindall B.J."/>
            <person name="Detter J.C."/>
            <person name="Goker M."/>
            <person name="Bristow J."/>
            <person name="Eisen J.A."/>
            <person name="Markowitz V."/>
            <person name="Hugenholtz P."/>
            <person name="Kyrpides N.C."/>
            <person name="Klenk H.P."/>
            <person name="Woyke T."/>
        </authorList>
    </citation>
    <scope>NUCLEOTIDE SEQUENCE [LARGE SCALE GENOMIC DNA]</scope>
    <source>
        <strain evidence="3">DSM 15749 / LMG 21470 / R-8282</strain>
    </source>
</reference>
<dbReference type="Proteomes" id="UP000003844">
    <property type="component" value="Unassembled WGS sequence"/>
</dbReference>
<dbReference type="RefSeq" id="WP_006987772.1">
    <property type="nucleotide sequence ID" value="NZ_JH594606.1"/>
</dbReference>
<keyword evidence="1" id="KW-0732">Signal</keyword>
<gene>
    <name evidence="2" type="ORF">Gilli_0748</name>
</gene>
<dbReference type="AlphaFoldDB" id="H2BSC7"/>
<evidence type="ECO:0000313" key="2">
    <source>
        <dbReference type="EMBL" id="EHQ01450.1"/>
    </source>
</evidence>
<feature type="signal peptide" evidence="1">
    <location>
        <begin position="1"/>
        <end position="26"/>
    </location>
</feature>
<dbReference type="OrthoDB" id="972683at2"/>
<sequence length="484" mass="52828">MKNFKLKIAYLAAFAMIFTSCSKEEATTGNDPDNMATLSFGALLNDLISDRAATKGHIGFLDGVPECSEGTAAYVEIILSRDGANVVGDDGEGNAYRVDLVNGQMFTEEDSELELEPGNYSLDYFAVFTADGTMIWIAPMGGDDDDLSNFVDNPLPLAIDLRAGVKKYVEVDVLCYDDRFVNEYGYLFFDINENEAIKFCIFGNVCPPSDGGRHFPASYSVNVWSGDDSSGTVLYNEVQNVTGTYDNGDFYAEPLCFALPDTAGEDEYYFEITLLNSDEYGDVVERVIRRGSITDDVVRTFFDGENNLEYFHFREGCDGEDNVPIFENPLDEEMYYKTCANSLNGSNSSVFAYFQVKGNVLKATVLAAGVTPNQMHPQHIHGLDSGANATCPPASADTDGNGLISIAEGLPFYGPVLLPLDFENGDFPMASSDGSYIYQRTFNISGLSISNWENLVVVAHGRMVDGSYQATLPVACGEVSNCTN</sequence>
<dbReference type="EMBL" id="JH594606">
    <property type="protein sequence ID" value="EHQ01450.1"/>
    <property type="molecule type" value="Genomic_DNA"/>
</dbReference>
<feature type="chain" id="PRO_5003559937" evidence="1">
    <location>
        <begin position="27"/>
        <end position="484"/>
    </location>
</feature>
<dbReference type="PROSITE" id="PS51257">
    <property type="entry name" value="PROKAR_LIPOPROTEIN"/>
    <property type="match status" value="1"/>
</dbReference>
<dbReference type="STRING" id="865937.Gilli_0748"/>
<evidence type="ECO:0000313" key="3">
    <source>
        <dbReference type="Proteomes" id="UP000003844"/>
    </source>
</evidence>
<dbReference type="HOGENOM" id="CLU_563557_0_0_10"/>